<dbReference type="EnsemblMetazoa" id="CPIJ016172-RA">
    <property type="protein sequence ID" value="CPIJ016172-PA"/>
    <property type="gene ID" value="CPIJ016172"/>
</dbReference>
<evidence type="ECO:0000313" key="4">
    <source>
        <dbReference type="Proteomes" id="UP000002320"/>
    </source>
</evidence>
<dbReference type="InParanoid" id="B0X994"/>
<dbReference type="PROSITE" id="PS51925">
    <property type="entry name" value="SWIB_MDM2"/>
    <property type="match status" value="1"/>
</dbReference>
<dbReference type="SMART" id="SM00151">
    <property type="entry name" value="SWIB"/>
    <property type="match status" value="1"/>
</dbReference>
<dbReference type="HOGENOM" id="CLU_1469633_0_0_1"/>
<dbReference type="OrthoDB" id="10263741at2759"/>
<reference evidence="3" key="2">
    <citation type="submission" date="2021-02" db="UniProtKB">
        <authorList>
            <consortium name="EnsemblMetazoa"/>
        </authorList>
    </citation>
    <scope>IDENTIFICATION</scope>
    <source>
        <strain evidence="3">JHB</strain>
    </source>
</reference>
<keyword evidence="4" id="KW-1185">Reference proteome</keyword>
<dbReference type="InterPro" id="IPR003121">
    <property type="entry name" value="SWIB_MDM2_domain"/>
</dbReference>
<dbReference type="Gene3D" id="1.10.245.10">
    <property type="entry name" value="SWIB/MDM2 domain"/>
    <property type="match status" value="1"/>
</dbReference>
<dbReference type="InterPro" id="IPR019835">
    <property type="entry name" value="SWIB_domain"/>
</dbReference>
<evidence type="ECO:0000313" key="3">
    <source>
        <dbReference type="EnsemblMetazoa" id="CPIJ016172-PA"/>
    </source>
</evidence>
<name>B0X994_CULQU</name>
<sequence>MKKKGRNLVPESQAFQTPFIQARKRERPAVPFVVVRNPLLRKNSVEGRLLEVKSDPNKIQPKFFSFFKSLVHLEVVTCVAQSYCCSTNNRFSSSWIRVWLVCPSALWQYSKTNKLQDSHVREYITCDKYLEQIFSCQRMKIAVIPQRINPLLHPPDPIFINHVVTFEGGLESKRTASTSKRMTP</sequence>
<accession>B0X994</accession>
<feature type="domain" description="DM2" evidence="1">
    <location>
        <begin position="72"/>
        <end position="154"/>
    </location>
</feature>
<dbReference type="EMBL" id="DS232526">
    <property type="protein sequence ID" value="EDS43026.1"/>
    <property type="molecule type" value="Genomic_DNA"/>
</dbReference>
<dbReference type="eggNOG" id="KOG2570">
    <property type="taxonomic scope" value="Eukaryota"/>
</dbReference>
<dbReference type="InterPro" id="IPR036885">
    <property type="entry name" value="SWIB_MDM2_dom_sf"/>
</dbReference>
<dbReference type="Proteomes" id="UP000002320">
    <property type="component" value="Unassembled WGS sequence"/>
</dbReference>
<dbReference type="PANTHER" id="PTHR13844">
    <property type="entry name" value="SWI/SNF-RELATED MATRIX-ASSOCIATED ACTIN-DEPENDENT REGULATOR OF CHROMATIN SUBFAMILY D"/>
    <property type="match status" value="1"/>
</dbReference>
<organism>
    <name type="scientific">Culex quinquefasciatus</name>
    <name type="common">Southern house mosquito</name>
    <name type="synonym">Culex pungens</name>
    <dbReference type="NCBI Taxonomy" id="7176"/>
    <lineage>
        <taxon>Eukaryota</taxon>
        <taxon>Metazoa</taxon>
        <taxon>Ecdysozoa</taxon>
        <taxon>Arthropoda</taxon>
        <taxon>Hexapoda</taxon>
        <taxon>Insecta</taxon>
        <taxon>Pterygota</taxon>
        <taxon>Neoptera</taxon>
        <taxon>Endopterygota</taxon>
        <taxon>Diptera</taxon>
        <taxon>Nematocera</taxon>
        <taxon>Culicoidea</taxon>
        <taxon>Culicidae</taxon>
        <taxon>Culicinae</taxon>
        <taxon>Culicini</taxon>
        <taxon>Culex</taxon>
        <taxon>Culex</taxon>
    </lineage>
</organism>
<dbReference type="AlphaFoldDB" id="B0X994"/>
<dbReference type="SUPFAM" id="SSF47592">
    <property type="entry name" value="SWIB/MDM2 domain"/>
    <property type="match status" value="1"/>
</dbReference>
<reference evidence="2" key="1">
    <citation type="submission" date="2007-03" db="EMBL/GenBank/DDBJ databases">
        <title>Annotation of Culex pipiens quinquefasciatus.</title>
        <authorList>
            <consortium name="The Broad Institute Genome Sequencing Platform"/>
            <person name="Atkinson P.W."/>
            <person name="Hemingway J."/>
            <person name="Christensen B.M."/>
            <person name="Higgs S."/>
            <person name="Kodira C."/>
            <person name="Hannick L."/>
            <person name="Megy K."/>
            <person name="O'Leary S."/>
            <person name="Pearson M."/>
            <person name="Haas B.J."/>
            <person name="Mauceli E."/>
            <person name="Wortman J.R."/>
            <person name="Lee N.H."/>
            <person name="Guigo R."/>
            <person name="Stanke M."/>
            <person name="Alvarado L."/>
            <person name="Amedeo P."/>
            <person name="Antoine C.H."/>
            <person name="Arensburger P."/>
            <person name="Bidwell S.L."/>
            <person name="Crawford M."/>
            <person name="Camaro F."/>
            <person name="Devon K."/>
            <person name="Engels R."/>
            <person name="Hammond M."/>
            <person name="Howarth C."/>
            <person name="Koehrsen M."/>
            <person name="Lawson D."/>
            <person name="Montgomery P."/>
            <person name="Nene V."/>
            <person name="Nusbaum C."/>
            <person name="Puiu D."/>
            <person name="Romero-Severson J."/>
            <person name="Severson D.W."/>
            <person name="Shumway M."/>
            <person name="Sisk P."/>
            <person name="Stolte C."/>
            <person name="Zeng Q."/>
            <person name="Eisenstadt E."/>
            <person name="Fraser-Liggett C."/>
            <person name="Strausberg R."/>
            <person name="Galagan J."/>
            <person name="Birren B."/>
            <person name="Collins F.H."/>
        </authorList>
    </citation>
    <scope>NUCLEOTIDE SEQUENCE [LARGE SCALE GENOMIC DNA]</scope>
    <source>
        <strain evidence="2">JHB</strain>
    </source>
</reference>
<dbReference type="STRING" id="7176.B0X994"/>
<proteinExistence type="predicted"/>
<dbReference type="KEGG" id="cqu:CpipJ_CPIJ016172"/>
<dbReference type="VEuPathDB" id="VectorBase:CQUJHB012463"/>
<protein>
    <submittedName>
        <fullName evidence="2 3">BAF60b</fullName>
    </submittedName>
</protein>
<gene>
    <name evidence="3" type="primary">6049460</name>
    <name evidence="2" type="ORF">CpipJ_CPIJ016172</name>
</gene>
<dbReference type="Pfam" id="PF02201">
    <property type="entry name" value="SWIB"/>
    <property type="match status" value="1"/>
</dbReference>
<evidence type="ECO:0000313" key="2">
    <source>
        <dbReference type="EMBL" id="EDS43026.1"/>
    </source>
</evidence>
<dbReference type="VEuPathDB" id="VectorBase:CPIJ016172"/>
<evidence type="ECO:0000259" key="1">
    <source>
        <dbReference type="PROSITE" id="PS51925"/>
    </source>
</evidence>